<dbReference type="InterPro" id="IPR041677">
    <property type="entry name" value="DNA2/NAM7_AAA_11"/>
</dbReference>
<keyword evidence="8" id="KW-0067">ATP-binding</keyword>
<feature type="region of interest" description="Disordered" evidence="11">
    <location>
        <begin position="940"/>
        <end position="961"/>
    </location>
</feature>
<accession>K5X2F0</accession>
<gene>
    <name evidence="13" type="ORF">PHACADRAFT_142039</name>
</gene>
<evidence type="ECO:0000256" key="9">
    <source>
        <dbReference type="ARBA" id="ARBA00023158"/>
    </source>
</evidence>
<dbReference type="Proteomes" id="UP000008370">
    <property type="component" value="Unassembled WGS sequence"/>
</dbReference>
<dbReference type="SUPFAM" id="SSF52540">
    <property type="entry name" value="P-loop containing nucleoside triphosphate hydrolases"/>
    <property type="match status" value="1"/>
</dbReference>
<dbReference type="InterPro" id="IPR047187">
    <property type="entry name" value="SF1_C_Upf1"/>
</dbReference>
<dbReference type="CDD" id="cd18038">
    <property type="entry name" value="DEXXQc_Helz-like"/>
    <property type="match status" value="1"/>
</dbReference>
<keyword evidence="6" id="KW-0378">Hydrolase</keyword>
<dbReference type="InterPro" id="IPR003593">
    <property type="entry name" value="AAA+_ATPase"/>
</dbReference>
<dbReference type="EMBL" id="JH930471">
    <property type="protein sequence ID" value="EKM56972.1"/>
    <property type="molecule type" value="Genomic_DNA"/>
</dbReference>
<comment type="subcellular location">
    <subcellularLocation>
        <location evidence="1">Cytoplasm</location>
    </subcellularLocation>
</comment>
<dbReference type="GO" id="GO:0005737">
    <property type="term" value="C:cytoplasm"/>
    <property type="evidence" value="ECO:0007669"/>
    <property type="project" value="UniProtKB-SubCell"/>
</dbReference>
<dbReference type="Pfam" id="PF13087">
    <property type="entry name" value="AAA_12"/>
    <property type="match status" value="1"/>
</dbReference>
<keyword evidence="7" id="KW-0347">Helicase</keyword>
<keyword evidence="9" id="KW-0943">RNA-mediated gene silencing</keyword>
<evidence type="ECO:0000256" key="6">
    <source>
        <dbReference type="ARBA" id="ARBA00022801"/>
    </source>
</evidence>
<dbReference type="Gene3D" id="3.40.50.300">
    <property type="entry name" value="P-loop containing nucleotide triphosphate hydrolases"/>
    <property type="match status" value="2"/>
</dbReference>
<dbReference type="InterPro" id="IPR027417">
    <property type="entry name" value="P-loop_NTPase"/>
</dbReference>
<dbReference type="PANTHER" id="PTHR45418">
    <property type="entry name" value="CANCER/TESTIS ANTIGEN 55"/>
    <property type="match status" value="1"/>
</dbReference>
<evidence type="ECO:0000256" key="10">
    <source>
        <dbReference type="ARBA" id="ARBA00047984"/>
    </source>
</evidence>
<dbReference type="GeneID" id="18908537"/>
<evidence type="ECO:0000256" key="7">
    <source>
        <dbReference type="ARBA" id="ARBA00022806"/>
    </source>
</evidence>
<keyword evidence="14" id="KW-1185">Reference proteome</keyword>
<dbReference type="CDD" id="cd18808">
    <property type="entry name" value="SF1_C_Upf1"/>
    <property type="match status" value="1"/>
</dbReference>
<dbReference type="STRING" id="650164.K5X2F0"/>
<comment type="similarity">
    <text evidence="2">Belongs to the DNA2/NAM7 helicase family. SDE3 subfamily.</text>
</comment>
<dbReference type="GO" id="GO:0031047">
    <property type="term" value="P:regulatory ncRNA-mediated gene silencing"/>
    <property type="evidence" value="ECO:0007669"/>
    <property type="project" value="UniProtKB-KW"/>
</dbReference>
<evidence type="ECO:0000313" key="14">
    <source>
        <dbReference type="Proteomes" id="UP000008370"/>
    </source>
</evidence>
<dbReference type="Pfam" id="PF13086">
    <property type="entry name" value="AAA_11"/>
    <property type="match status" value="2"/>
</dbReference>
<dbReference type="PANTHER" id="PTHR45418:SF1">
    <property type="entry name" value="CANCER_TESTIS ANTIGEN 55"/>
    <property type="match status" value="1"/>
</dbReference>
<feature type="compositionally biased region" description="Basic and acidic residues" evidence="11">
    <location>
        <begin position="952"/>
        <end position="961"/>
    </location>
</feature>
<comment type="catalytic activity">
    <reaction evidence="10">
        <text>ATP + H2O = ADP + phosphate + H(+)</text>
        <dbReference type="Rhea" id="RHEA:13065"/>
        <dbReference type="ChEBI" id="CHEBI:15377"/>
        <dbReference type="ChEBI" id="CHEBI:15378"/>
        <dbReference type="ChEBI" id="CHEBI:30616"/>
        <dbReference type="ChEBI" id="CHEBI:43474"/>
        <dbReference type="ChEBI" id="CHEBI:456216"/>
        <dbReference type="EC" id="3.6.4.13"/>
    </reaction>
</comment>
<dbReference type="InterPro" id="IPR049080">
    <property type="entry name" value="MOV-10-like_beta-barrel"/>
</dbReference>
<feature type="domain" description="AAA+ ATPase" evidence="12">
    <location>
        <begin position="488"/>
        <end position="714"/>
    </location>
</feature>
<dbReference type="EC" id="3.6.4.13" evidence="3"/>
<sequence>MKNAHVNGARHRKRIQGGFKPVRCPLCETLVPGPAGWRQHVGGKKHSKVARTMGVSANVDPEEAGGDVRGHTFCSICDIYVRQDLWSLHPQSKVHQIRIKFGAMRSAMAEAAKDKHGVAVSGAEVVDLGVLDSGLGESRKEIVLDVRATVPTSSIMFLEAKLSPRRVQQTIPFSVRTDAINKKLICGRVATVVISFAREHLGIYEDRVEFVFEDTNLRQKFLIARQVRAVVAAPGYNDLQPKAPFVPKKRASRDRDADVVPGDPPPALGAIRYVVPLPHNHLTDYCRKILSTGGSATNIAKQFRATLLPQTFQDATYGQHLKALVWAEEYRSEQDLQVYDIDSTTMNRHNAFYFLEVPGLAEKRPSVLVGDGILVQPIAPGIDESKWFEGCVHVVRQVEVGMKFSRSFPEYSPSQLYRVRFTLNRYPLRRQHQALDYAFAPARLLFPTIEHIRVSTSERTPPAVYNPLIANNPPQLQAIRAILQLLPGSPPFALFGPPGTGKTVTVVEAIRQLLDRDPNAKILACAPSNSAADIIAERLSVALDKDGLFRFYAPCRYKDQVPLALRDYTCTTASGHFTAPPVPVLKRYRVIVSTCVSASFAHGVGMSQGHFTHIFVDEAGQATEPEVMIGIKTMGDNDTNVVLSGDPKQLGPIIRSAVARELGLEKSYLERMMDRDSHQPARWQGVTVVQLTQNFRSHPSILKFPNEQFYGNSLQPHGDLAVINSYIGSSILVNPKFPVIFHALSGQDAREASSPSFFNVLQALQVKKYVEQLRSDRQVRISDQDIAVIAPYHAQVLKIRAALRGVADGIKVGSVEELQGQERRVIIISTVRSSREFVEYDLKHTLGFLANPRRLNVAVTRAQALLIVIGDSSVLSLDPLWRKFLNYIYNEGGWRGDDPIWDTCAPVDEDGGYDAQVREAAAADMNDFMRRMESLTLQGLNGIDSESDGEENVDRPWREVE</sequence>
<dbReference type="HOGENOM" id="CLU_001666_6_3_1"/>
<dbReference type="SMART" id="SM00382">
    <property type="entry name" value="AAA"/>
    <property type="match status" value="1"/>
</dbReference>
<evidence type="ECO:0000256" key="1">
    <source>
        <dbReference type="ARBA" id="ARBA00004496"/>
    </source>
</evidence>
<dbReference type="KEGG" id="pco:PHACADRAFT_142039"/>
<dbReference type="InterPro" id="IPR013087">
    <property type="entry name" value="Znf_C2H2_type"/>
</dbReference>
<dbReference type="GO" id="GO:0003723">
    <property type="term" value="F:RNA binding"/>
    <property type="evidence" value="ECO:0007669"/>
    <property type="project" value="InterPro"/>
</dbReference>
<reference evidence="13 14" key="1">
    <citation type="journal article" date="2012" name="BMC Genomics">
        <title>Comparative genomics of the white-rot fungi, Phanerochaete carnosa and P. chrysosporium, to elucidate the genetic basis of the distinct wood types they colonize.</title>
        <authorList>
            <person name="Suzuki H."/>
            <person name="MacDonald J."/>
            <person name="Syed K."/>
            <person name="Salamov A."/>
            <person name="Hori C."/>
            <person name="Aerts A."/>
            <person name="Henrissat B."/>
            <person name="Wiebenga A."/>
            <person name="vanKuyk P.A."/>
            <person name="Barry K."/>
            <person name="Lindquist E."/>
            <person name="LaButti K."/>
            <person name="Lapidus A."/>
            <person name="Lucas S."/>
            <person name="Coutinho P."/>
            <person name="Gong Y."/>
            <person name="Samejima M."/>
            <person name="Mahadevan R."/>
            <person name="Abou-Zaid M."/>
            <person name="de Vries R.P."/>
            <person name="Igarashi K."/>
            <person name="Yadav J.S."/>
            <person name="Grigoriev I.V."/>
            <person name="Master E.R."/>
        </authorList>
    </citation>
    <scope>NUCLEOTIDE SEQUENCE [LARGE SCALE GENOMIC DNA]</scope>
    <source>
        <strain evidence="13 14">HHB-10118-sp</strain>
    </source>
</reference>
<evidence type="ECO:0000259" key="12">
    <source>
        <dbReference type="SMART" id="SM00382"/>
    </source>
</evidence>
<dbReference type="OrthoDB" id="6513042at2759"/>
<protein>
    <recommendedName>
        <fullName evidence="3">RNA helicase</fullName>
        <ecNumber evidence="3">3.6.4.13</ecNumber>
    </recommendedName>
</protein>
<dbReference type="GO" id="GO:0016787">
    <property type="term" value="F:hydrolase activity"/>
    <property type="evidence" value="ECO:0007669"/>
    <property type="project" value="UniProtKB-KW"/>
</dbReference>
<evidence type="ECO:0000313" key="13">
    <source>
        <dbReference type="EMBL" id="EKM56972.1"/>
    </source>
</evidence>
<organism evidence="13 14">
    <name type="scientific">Phanerochaete carnosa (strain HHB-10118-sp)</name>
    <name type="common">White-rot fungus</name>
    <name type="synonym">Peniophora carnosa</name>
    <dbReference type="NCBI Taxonomy" id="650164"/>
    <lineage>
        <taxon>Eukaryota</taxon>
        <taxon>Fungi</taxon>
        <taxon>Dikarya</taxon>
        <taxon>Basidiomycota</taxon>
        <taxon>Agaricomycotina</taxon>
        <taxon>Agaricomycetes</taxon>
        <taxon>Polyporales</taxon>
        <taxon>Phanerochaetaceae</taxon>
        <taxon>Phanerochaete</taxon>
    </lineage>
</organism>
<dbReference type="InterPro" id="IPR041679">
    <property type="entry name" value="DNA2/NAM7-like_C"/>
</dbReference>
<dbReference type="RefSeq" id="XP_007394801.1">
    <property type="nucleotide sequence ID" value="XM_007394739.1"/>
</dbReference>
<dbReference type="AlphaFoldDB" id="K5X2F0"/>
<keyword evidence="5" id="KW-0547">Nucleotide-binding</keyword>
<evidence type="ECO:0000256" key="8">
    <source>
        <dbReference type="ARBA" id="ARBA00022840"/>
    </source>
</evidence>
<evidence type="ECO:0000256" key="3">
    <source>
        <dbReference type="ARBA" id="ARBA00012552"/>
    </source>
</evidence>
<dbReference type="GO" id="GO:0032574">
    <property type="term" value="F:5'-3' RNA helicase activity"/>
    <property type="evidence" value="ECO:0007669"/>
    <property type="project" value="InterPro"/>
</dbReference>
<dbReference type="Pfam" id="PF21634">
    <property type="entry name" value="MOV-10_beta-barrel"/>
    <property type="match status" value="1"/>
</dbReference>
<keyword evidence="4" id="KW-0963">Cytoplasm</keyword>
<dbReference type="Pfam" id="PF12874">
    <property type="entry name" value="zf-met"/>
    <property type="match status" value="1"/>
</dbReference>
<dbReference type="InParanoid" id="K5X2F0"/>
<dbReference type="InterPro" id="IPR026122">
    <property type="entry name" value="MOV-10/SDE3_DEXXQ/H-box"/>
</dbReference>
<evidence type="ECO:0000256" key="4">
    <source>
        <dbReference type="ARBA" id="ARBA00022490"/>
    </source>
</evidence>
<name>K5X2F0_PHACS</name>
<evidence type="ECO:0000256" key="5">
    <source>
        <dbReference type="ARBA" id="ARBA00022741"/>
    </source>
</evidence>
<evidence type="ECO:0000256" key="11">
    <source>
        <dbReference type="SAM" id="MobiDB-lite"/>
    </source>
</evidence>
<evidence type="ECO:0000256" key="2">
    <source>
        <dbReference type="ARBA" id="ARBA00005601"/>
    </source>
</evidence>
<dbReference type="GO" id="GO:0005524">
    <property type="term" value="F:ATP binding"/>
    <property type="evidence" value="ECO:0007669"/>
    <property type="project" value="UniProtKB-KW"/>
</dbReference>
<proteinExistence type="inferred from homology"/>